<feature type="domain" description="Methyl-accepting transducer" evidence="5">
    <location>
        <begin position="138"/>
        <end position="368"/>
    </location>
</feature>
<dbReference type="CDD" id="cd11386">
    <property type="entry name" value="MCP_signal"/>
    <property type="match status" value="1"/>
</dbReference>
<dbReference type="EMBL" id="JXBL01000001">
    <property type="protein sequence ID" value="KIE43473.1"/>
    <property type="molecule type" value="Genomic_DNA"/>
</dbReference>
<dbReference type="PANTHER" id="PTHR32089:SF112">
    <property type="entry name" value="LYSOZYME-LIKE PROTEIN-RELATED"/>
    <property type="match status" value="1"/>
</dbReference>
<dbReference type="PANTHER" id="PTHR32089">
    <property type="entry name" value="METHYL-ACCEPTING CHEMOTAXIS PROTEIN MCPB"/>
    <property type="match status" value="1"/>
</dbReference>
<evidence type="ECO:0000256" key="4">
    <source>
        <dbReference type="SAM" id="Coils"/>
    </source>
</evidence>
<comment type="caution">
    <text evidence="6">The sequence shown here is derived from an EMBL/GenBank/DDBJ whole genome shotgun (WGS) entry which is preliminary data.</text>
</comment>
<evidence type="ECO:0000256" key="2">
    <source>
        <dbReference type="ARBA" id="ARBA00029447"/>
    </source>
</evidence>
<accession>A0A0C1TVS4</accession>
<sequence length="371" mass="40678">MFFASGIKKQLEEKDAELDVLKQMLENVKNIVMLCDATPENTIFYMNKAARELMSKYRAELNAGLRGADVAGAMSHSIHQFHKDPNRVRMILGKPGEMPHSAEIPIGGITLRTTAFPIWDKKNPGRVKCYMACWDDITAEKEVDERNHQELQRKEYLEERVAQIATAMEEMSMTVTEVARNTSNASDSAVQVAQNAHEGQEIVNRSVQEMQKVAQIVRDSAAIVDSLGGKSEKIGEIINVINEIADQTNLLALNAAIEAARAGEQGRGFAVVADEVRNLAVKTMNSTKQINAMVAEIQRETRQAVGSIENAKQEAEVSESLSLQAESSLVTIVQAIEEIKNVITQIATASEEQAATASVIAGNLEEISRNG</sequence>
<dbReference type="SUPFAM" id="SSF58104">
    <property type="entry name" value="Methyl-accepting chemotaxis protein (MCP) signaling domain"/>
    <property type="match status" value="1"/>
</dbReference>
<evidence type="ECO:0000256" key="3">
    <source>
        <dbReference type="PROSITE-ProRule" id="PRU00284"/>
    </source>
</evidence>
<dbReference type="SMART" id="SM00283">
    <property type="entry name" value="MA"/>
    <property type="match status" value="1"/>
</dbReference>
<dbReference type="Gene3D" id="1.10.287.950">
    <property type="entry name" value="Methyl-accepting chemotaxis protein"/>
    <property type="match status" value="1"/>
</dbReference>
<dbReference type="PRINTS" id="PR00260">
    <property type="entry name" value="CHEMTRNSDUCR"/>
</dbReference>
<feature type="coiled-coil region" evidence="4">
    <location>
        <begin position="294"/>
        <end position="352"/>
    </location>
</feature>
<name>A0A0C1TVS4_9BACT</name>
<comment type="similarity">
    <text evidence="2">Belongs to the methyl-accepting chemotaxis (MCP) protein family.</text>
</comment>
<keyword evidence="4" id="KW-0175">Coiled coil</keyword>
<dbReference type="InterPro" id="IPR004090">
    <property type="entry name" value="Chemotax_Me-accpt_rcpt"/>
</dbReference>
<gene>
    <name evidence="6" type="ORF">SE37_12945</name>
</gene>
<dbReference type="GO" id="GO:0004888">
    <property type="term" value="F:transmembrane signaling receptor activity"/>
    <property type="evidence" value="ECO:0007669"/>
    <property type="project" value="InterPro"/>
</dbReference>
<keyword evidence="1 3" id="KW-0807">Transducer</keyword>
<dbReference type="RefSeq" id="WP_039646974.1">
    <property type="nucleotide sequence ID" value="NZ_JXBL01000001.1"/>
</dbReference>
<dbReference type="GO" id="GO:0006935">
    <property type="term" value="P:chemotaxis"/>
    <property type="evidence" value="ECO:0007669"/>
    <property type="project" value="InterPro"/>
</dbReference>
<dbReference type="GO" id="GO:0016020">
    <property type="term" value="C:membrane"/>
    <property type="evidence" value="ECO:0007669"/>
    <property type="project" value="InterPro"/>
</dbReference>
<dbReference type="PROSITE" id="PS50111">
    <property type="entry name" value="CHEMOTAXIS_TRANSDUC_2"/>
    <property type="match status" value="1"/>
</dbReference>
<dbReference type="AlphaFoldDB" id="A0A0C1TVS4"/>
<dbReference type="Proteomes" id="UP000031433">
    <property type="component" value="Unassembled WGS sequence"/>
</dbReference>
<dbReference type="GO" id="GO:0007165">
    <property type="term" value="P:signal transduction"/>
    <property type="evidence" value="ECO:0007669"/>
    <property type="project" value="UniProtKB-KW"/>
</dbReference>
<dbReference type="InterPro" id="IPR004089">
    <property type="entry name" value="MCPsignal_dom"/>
</dbReference>
<protein>
    <submittedName>
        <fullName evidence="6">Chemotaxis protein</fullName>
    </submittedName>
</protein>
<dbReference type="Pfam" id="PF00015">
    <property type="entry name" value="MCPsignal"/>
    <property type="match status" value="1"/>
</dbReference>
<evidence type="ECO:0000313" key="7">
    <source>
        <dbReference type="Proteomes" id="UP000031433"/>
    </source>
</evidence>
<evidence type="ECO:0000256" key="1">
    <source>
        <dbReference type="ARBA" id="ARBA00023224"/>
    </source>
</evidence>
<proteinExistence type="inferred from homology"/>
<reference evidence="6 7" key="1">
    <citation type="submission" date="2015-01" db="EMBL/GenBank/DDBJ databases">
        <title>Genome sequence of the anaerobic bacterium Geobacter soli GSS01, a dissimilatory Fe(III) reducer from soil.</title>
        <authorList>
            <person name="Yang G."/>
            <person name="Zhou S."/>
        </authorList>
    </citation>
    <scope>NUCLEOTIDE SEQUENCE [LARGE SCALE GENOMIC DNA]</scope>
    <source>
        <strain evidence="6 7">GSS01</strain>
    </source>
</reference>
<organism evidence="6 7">
    <name type="scientific">Geobacter soli</name>
    <dbReference type="NCBI Taxonomy" id="1510391"/>
    <lineage>
        <taxon>Bacteria</taxon>
        <taxon>Pseudomonadati</taxon>
        <taxon>Thermodesulfobacteriota</taxon>
        <taxon>Desulfuromonadia</taxon>
        <taxon>Geobacterales</taxon>
        <taxon>Geobacteraceae</taxon>
        <taxon>Geobacter</taxon>
    </lineage>
</organism>
<feature type="coiled-coil region" evidence="4">
    <location>
        <begin position="4"/>
        <end position="31"/>
    </location>
</feature>
<evidence type="ECO:0000259" key="5">
    <source>
        <dbReference type="PROSITE" id="PS50111"/>
    </source>
</evidence>
<keyword evidence="7" id="KW-1185">Reference proteome</keyword>
<dbReference type="Gene3D" id="3.30.450.20">
    <property type="entry name" value="PAS domain"/>
    <property type="match status" value="1"/>
</dbReference>
<evidence type="ECO:0000313" key="6">
    <source>
        <dbReference type="EMBL" id="KIE43473.1"/>
    </source>
</evidence>